<evidence type="ECO:0000313" key="2">
    <source>
        <dbReference type="EMBL" id="EPF73210.1"/>
    </source>
</evidence>
<keyword evidence="1" id="KW-0472">Membrane</keyword>
<comment type="caution">
    <text evidence="2">The sequence shown here is derived from an EMBL/GenBank/DDBJ whole genome shotgun (WGS) entry which is preliminary data.</text>
</comment>
<accession>A0A829HEU0</accession>
<reference evidence="2 3" key="1">
    <citation type="submission" date="2013-06" db="EMBL/GenBank/DDBJ databases">
        <title>The Genome Sequence of Acinetobacter gyllenbergii CIP 110306.</title>
        <authorList>
            <consortium name="The Broad Institute Genome Sequencing Platform"/>
            <consortium name="The Broad Institute Genome Sequencing Center for Infectious Disease"/>
            <person name="Cerqueira G."/>
            <person name="Feldgarden M."/>
            <person name="Courvalin P."/>
            <person name="Perichon B."/>
            <person name="Grillot-Courvalin C."/>
            <person name="Clermont D."/>
            <person name="Rocha E."/>
            <person name="Yoon E.-J."/>
            <person name="Nemec A."/>
            <person name="Young S.K."/>
            <person name="Zeng Q."/>
            <person name="Gargeya S."/>
            <person name="Fitzgerald M."/>
            <person name="Abouelleil A."/>
            <person name="Alvarado L."/>
            <person name="Berlin A.M."/>
            <person name="Chapman S.B."/>
            <person name="Dewar J."/>
            <person name="Goldberg J."/>
            <person name="Griggs A."/>
            <person name="Gujja S."/>
            <person name="Hansen M."/>
            <person name="Howarth C."/>
            <person name="Imamovic A."/>
            <person name="Larimer J."/>
            <person name="McCowan C."/>
            <person name="Murphy C."/>
            <person name="Pearson M."/>
            <person name="Priest M."/>
            <person name="Roberts A."/>
            <person name="Saif S."/>
            <person name="Shea T."/>
            <person name="Sykes S."/>
            <person name="Wortman J."/>
            <person name="Nusbaum C."/>
            <person name="Birren B."/>
        </authorList>
    </citation>
    <scope>NUCLEOTIDE SEQUENCE [LARGE SCALE GENOMIC DNA]</scope>
    <source>
        <strain evidence="2 3">CIP 110306</strain>
    </source>
</reference>
<keyword evidence="1" id="KW-1133">Transmembrane helix</keyword>
<sequence length="93" mass="11239">MEYYNYWITVYAVIFTILIASLSLNSIFLIKDKVNKILFFFVFSGLYSFILTYIFQKAYIDYTQQELLSKFIYTGYKKNFFTDPYIAFSQLQF</sequence>
<proteinExistence type="predicted"/>
<feature type="transmembrane region" description="Helical" evidence="1">
    <location>
        <begin position="37"/>
        <end position="55"/>
    </location>
</feature>
<gene>
    <name evidence="2" type="ORF">F957_03572</name>
</gene>
<keyword evidence="3" id="KW-1185">Reference proteome</keyword>
<name>A0A829HEU0_9GAMM</name>
<dbReference type="EMBL" id="ATGG01000046">
    <property type="protein sequence ID" value="EPF73210.1"/>
    <property type="molecule type" value="Genomic_DNA"/>
</dbReference>
<evidence type="ECO:0000313" key="3">
    <source>
        <dbReference type="Proteomes" id="UP000014523"/>
    </source>
</evidence>
<organism evidence="2 3">
    <name type="scientific">Acinetobacter gyllenbergii CIP 110306 = MTCC 11365</name>
    <dbReference type="NCBI Taxonomy" id="1217657"/>
    <lineage>
        <taxon>Bacteria</taxon>
        <taxon>Pseudomonadati</taxon>
        <taxon>Pseudomonadota</taxon>
        <taxon>Gammaproteobacteria</taxon>
        <taxon>Moraxellales</taxon>
        <taxon>Moraxellaceae</taxon>
        <taxon>Acinetobacter</taxon>
    </lineage>
</organism>
<dbReference type="Proteomes" id="UP000014523">
    <property type="component" value="Unassembled WGS sequence"/>
</dbReference>
<feature type="transmembrane region" description="Helical" evidence="1">
    <location>
        <begin position="6"/>
        <end position="30"/>
    </location>
</feature>
<evidence type="ECO:0000256" key="1">
    <source>
        <dbReference type="SAM" id="Phobius"/>
    </source>
</evidence>
<keyword evidence="1" id="KW-0812">Transmembrane</keyword>
<protein>
    <submittedName>
        <fullName evidence="2">Uncharacterized protein</fullName>
    </submittedName>
</protein>
<dbReference type="AlphaFoldDB" id="A0A829HEU0"/>